<dbReference type="PROSITE" id="PS00107">
    <property type="entry name" value="PROTEIN_KINASE_ATP"/>
    <property type="match status" value="1"/>
</dbReference>
<dbReference type="FunFam" id="3.30.200.20:FF:000042">
    <property type="entry name" value="Aurora kinase A"/>
    <property type="match status" value="1"/>
</dbReference>
<dbReference type="SMART" id="SM00220">
    <property type="entry name" value="S_TKc"/>
    <property type="match status" value="1"/>
</dbReference>
<dbReference type="PROSITE" id="PS00108">
    <property type="entry name" value="PROTEIN_KINASE_ST"/>
    <property type="match status" value="1"/>
</dbReference>
<feature type="binding site" evidence="15">
    <location>
        <position position="47"/>
    </location>
    <ligand>
        <name>ATP</name>
        <dbReference type="ChEBI" id="CHEBI:30616"/>
    </ligand>
</feature>
<dbReference type="GO" id="GO:0005829">
    <property type="term" value="C:cytosol"/>
    <property type="evidence" value="ECO:0007669"/>
    <property type="project" value="TreeGrafter"/>
</dbReference>
<evidence type="ECO:0000256" key="1">
    <source>
        <dbReference type="ARBA" id="ARBA00004496"/>
    </source>
</evidence>
<dbReference type="GO" id="GO:0005524">
    <property type="term" value="F:ATP binding"/>
    <property type="evidence" value="ECO:0007669"/>
    <property type="project" value="UniProtKB-UniRule"/>
</dbReference>
<dbReference type="Gene3D" id="1.10.510.10">
    <property type="entry name" value="Transferase(Phosphotransferase) domain 1"/>
    <property type="match status" value="1"/>
</dbReference>
<gene>
    <name evidence="18" type="ORF">OTU49_010637</name>
</gene>
<dbReference type="InterPro" id="IPR008271">
    <property type="entry name" value="Ser/Thr_kinase_AS"/>
</dbReference>
<evidence type="ECO:0000256" key="4">
    <source>
        <dbReference type="ARBA" id="ARBA00022490"/>
    </source>
</evidence>
<dbReference type="FunFam" id="1.10.510.10:FF:000804">
    <property type="entry name" value="Blast:Serine/threonine-protein kinase ULK3"/>
    <property type="match status" value="1"/>
</dbReference>
<dbReference type="SUPFAM" id="SSF116846">
    <property type="entry name" value="MIT domain"/>
    <property type="match status" value="2"/>
</dbReference>
<comment type="similarity">
    <text evidence="16">Belongs to the protein kinase superfamily.</text>
</comment>
<feature type="domain" description="Protein kinase" evidence="17">
    <location>
        <begin position="13"/>
        <end position="269"/>
    </location>
</feature>
<evidence type="ECO:0000256" key="13">
    <source>
        <dbReference type="ARBA" id="ARBA00047899"/>
    </source>
</evidence>
<dbReference type="InterPro" id="IPR000719">
    <property type="entry name" value="Prot_kinase_dom"/>
</dbReference>
<dbReference type="PROSITE" id="PS50011">
    <property type="entry name" value="PROTEIN_KINASE_DOM"/>
    <property type="match status" value="1"/>
</dbReference>
<dbReference type="GO" id="GO:0005776">
    <property type="term" value="C:autophagosome"/>
    <property type="evidence" value="ECO:0007669"/>
    <property type="project" value="TreeGrafter"/>
</dbReference>
<dbReference type="InterPro" id="IPR007330">
    <property type="entry name" value="MIT_dom"/>
</dbReference>
<keyword evidence="8 15" id="KW-0547">Nucleotide-binding</keyword>
<keyword evidence="11" id="KW-0072">Autophagy</keyword>
<evidence type="ECO:0000313" key="18">
    <source>
        <dbReference type="EMBL" id="KAK8725595.1"/>
    </source>
</evidence>
<keyword evidence="5 16" id="KW-0723">Serine/threonine-protein kinase</keyword>
<dbReference type="Pfam" id="PF04212">
    <property type="entry name" value="MIT"/>
    <property type="match status" value="2"/>
</dbReference>
<evidence type="ECO:0000256" key="3">
    <source>
        <dbReference type="ARBA" id="ARBA00021644"/>
    </source>
</evidence>
<protein>
    <recommendedName>
        <fullName evidence="3">Serine/threonine-protein kinase ULK3</fullName>
        <ecNumber evidence="2">2.7.11.1</ecNumber>
    </recommendedName>
    <alternativeName>
        <fullName evidence="12">Unc-51-like kinase 3</fullName>
    </alternativeName>
</protein>
<comment type="catalytic activity">
    <reaction evidence="13">
        <text>L-threonyl-[protein] + ATP = O-phospho-L-threonyl-[protein] + ADP + H(+)</text>
        <dbReference type="Rhea" id="RHEA:46608"/>
        <dbReference type="Rhea" id="RHEA-COMP:11060"/>
        <dbReference type="Rhea" id="RHEA-COMP:11605"/>
        <dbReference type="ChEBI" id="CHEBI:15378"/>
        <dbReference type="ChEBI" id="CHEBI:30013"/>
        <dbReference type="ChEBI" id="CHEBI:30616"/>
        <dbReference type="ChEBI" id="CHEBI:61977"/>
        <dbReference type="ChEBI" id="CHEBI:456216"/>
        <dbReference type="EC" id="2.7.11.1"/>
    </reaction>
</comment>
<evidence type="ECO:0000259" key="17">
    <source>
        <dbReference type="PROSITE" id="PS50011"/>
    </source>
</evidence>
<dbReference type="SMART" id="SM00745">
    <property type="entry name" value="MIT"/>
    <property type="match status" value="2"/>
</dbReference>
<dbReference type="InterPro" id="IPR011009">
    <property type="entry name" value="Kinase-like_dom_sf"/>
</dbReference>
<dbReference type="PANTHER" id="PTHR24348:SF65">
    <property type="entry name" value="SERINE_THREONINE-PROTEIN KINASE ULK3"/>
    <property type="match status" value="1"/>
</dbReference>
<keyword evidence="19" id="KW-1185">Reference proteome</keyword>
<dbReference type="GO" id="GO:0061709">
    <property type="term" value="P:reticulophagy"/>
    <property type="evidence" value="ECO:0007669"/>
    <property type="project" value="TreeGrafter"/>
</dbReference>
<comment type="catalytic activity">
    <reaction evidence="14">
        <text>L-seryl-[protein] + ATP = O-phospho-L-seryl-[protein] + ADP + H(+)</text>
        <dbReference type="Rhea" id="RHEA:17989"/>
        <dbReference type="Rhea" id="RHEA-COMP:9863"/>
        <dbReference type="Rhea" id="RHEA-COMP:11604"/>
        <dbReference type="ChEBI" id="CHEBI:15378"/>
        <dbReference type="ChEBI" id="CHEBI:29999"/>
        <dbReference type="ChEBI" id="CHEBI:30616"/>
        <dbReference type="ChEBI" id="CHEBI:83421"/>
        <dbReference type="ChEBI" id="CHEBI:456216"/>
        <dbReference type="EC" id="2.7.11.1"/>
    </reaction>
</comment>
<dbReference type="PANTHER" id="PTHR24348">
    <property type="entry name" value="SERINE/THREONINE-PROTEIN KINASE UNC-51-RELATED"/>
    <property type="match status" value="1"/>
</dbReference>
<dbReference type="EMBL" id="JARKIK010000082">
    <property type="protein sequence ID" value="KAK8725595.1"/>
    <property type="molecule type" value="Genomic_DNA"/>
</dbReference>
<dbReference type="SUPFAM" id="SSF56112">
    <property type="entry name" value="Protein kinase-like (PK-like)"/>
    <property type="match status" value="1"/>
</dbReference>
<evidence type="ECO:0000256" key="15">
    <source>
        <dbReference type="PROSITE-ProRule" id="PRU10141"/>
    </source>
</evidence>
<dbReference type="GO" id="GO:0034727">
    <property type="term" value="P:piecemeal microautophagy of the nucleus"/>
    <property type="evidence" value="ECO:0007669"/>
    <property type="project" value="TreeGrafter"/>
</dbReference>
<keyword evidence="6" id="KW-0808">Transferase</keyword>
<proteinExistence type="inferred from homology"/>
<dbReference type="GO" id="GO:0000045">
    <property type="term" value="P:autophagosome assembly"/>
    <property type="evidence" value="ECO:0007669"/>
    <property type="project" value="TreeGrafter"/>
</dbReference>
<evidence type="ECO:0000256" key="12">
    <source>
        <dbReference type="ARBA" id="ARBA00032242"/>
    </source>
</evidence>
<evidence type="ECO:0000256" key="6">
    <source>
        <dbReference type="ARBA" id="ARBA00022679"/>
    </source>
</evidence>
<dbReference type="GO" id="GO:0042594">
    <property type="term" value="P:response to starvation"/>
    <property type="evidence" value="ECO:0007669"/>
    <property type="project" value="TreeGrafter"/>
</dbReference>
<sequence>MASSAGTPNVPDYIIAEKIGSGSFADVFKAFKKGKTREVVAIKCVLKSNLSKTALDNLISEIKILKELKHENIVEMKDFVWDDRYIYIIMEYCSGGDLSNFVKSRRRLPEAVCQRFLQQLASALKYMREKKVSHFDLKPSNILLKSRSHPILKIADFGLAQHMPEDDTNSTIKGSPLYMAPEIILKRQYDAKVDLWSVGVILYECLFGKAPYSSKTMDELIEKIKKDKAIDVPYGTNISPECRDLLQSCLERDVSKRIDFEMFFSHPFVDLEHKPGPASMTKATDLLTTAVNFDECQEYEQAFRHYCEALQYLVPLLHVEGNASKRSALRRKIAEYMNRTEDLKKIINNESDAIKNMKIPKIQSEESVGSTEYKGNREELLRLTATTPQIRSAIEIAASGELYAYEGNYTVAFEKYQLALGKLLEHLQNEPKGRRKDLLREEVKRWMSQAEHLKEVLNKDSSQASVNEELFAESDDKNCSVQ</sequence>
<accession>A0AAW0W7N2</accession>
<reference evidence="18 19" key="1">
    <citation type="journal article" date="2024" name="BMC Genomics">
        <title>Genome assembly of redclaw crayfish (Cherax quadricarinatus) provides insights into its immune adaptation and hypoxia tolerance.</title>
        <authorList>
            <person name="Liu Z."/>
            <person name="Zheng J."/>
            <person name="Li H."/>
            <person name="Fang K."/>
            <person name="Wang S."/>
            <person name="He J."/>
            <person name="Zhou D."/>
            <person name="Weng S."/>
            <person name="Chi M."/>
            <person name="Gu Z."/>
            <person name="He J."/>
            <person name="Li F."/>
            <person name="Wang M."/>
        </authorList>
    </citation>
    <scope>NUCLEOTIDE SEQUENCE [LARGE SCALE GENOMIC DNA]</scope>
    <source>
        <strain evidence="18">ZL_2023a</strain>
    </source>
</reference>
<dbReference type="Gene3D" id="3.30.200.20">
    <property type="entry name" value="Phosphorylase Kinase, domain 1"/>
    <property type="match status" value="1"/>
</dbReference>
<dbReference type="GO" id="GO:0004674">
    <property type="term" value="F:protein serine/threonine kinase activity"/>
    <property type="evidence" value="ECO:0007669"/>
    <property type="project" value="UniProtKB-KW"/>
</dbReference>
<evidence type="ECO:0000256" key="10">
    <source>
        <dbReference type="ARBA" id="ARBA00022840"/>
    </source>
</evidence>
<evidence type="ECO:0000256" key="11">
    <source>
        <dbReference type="ARBA" id="ARBA00023006"/>
    </source>
</evidence>
<name>A0AAW0W7N2_CHEQU</name>
<comment type="caution">
    <text evidence="18">The sequence shown here is derived from an EMBL/GenBank/DDBJ whole genome shotgun (WGS) entry which is preliminary data.</text>
</comment>
<organism evidence="18 19">
    <name type="scientific">Cherax quadricarinatus</name>
    <name type="common">Australian red claw crayfish</name>
    <dbReference type="NCBI Taxonomy" id="27406"/>
    <lineage>
        <taxon>Eukaryota</taxon>
        <taxon>Metazoa</taxon>
        <taxon>Ecdysozoa</taxon>
        <taxon>Arthropoda</taxon>
        <taxon>Crustacea</taxon>
        <taxon>Multicrustacea</taxon>
        <taxon>Malacostraca</taxon>
        <taxon>Eumalacostraca</taxon>
        <taxon>Eucarida</taxon>
        <taxon>Decapoda</taxon>
        <taxon>Pleocyemata</taxon>
        <taxon>Astacidea</taxon>
        <taxon>Parastacoidea</taxon>
        <taxon>Parastacidae</taxon>
        <taxon>Cherax</taxon>
    </lineage>
</organism>
<evidence type="ECO:0000256" key="8">
    <source>
        <dbReference type="ARBA" id="ARBA00022741"/>
    </source>
</evidence>
<dbReference type="EC" id="2.7.11.1" evidence="2"/>
<dbReference type="Gene3D" id="1.20.58.80">
    <property type="entry name" value="Phosphotransferase system, lactose/cellobiose-type IIA subunit"/>
    <property type="match status" value="2"/>
</dbReference>
<dbReference type="InterPro" id="IPR045269">
    <property type="entry name" value="Atg1-like"/>
</dbReference>
<keyword evidence="10 15" id="KW-0067">ATP-binding</keyword>
<evidence type="ECO:0000256" key="2">
    <source>
        <dbReference type="ARBA" id="ARBA00012513"/>
    </source>
</evidence>
<comment type="subcellular location">
    <subcellularLocation>
        <location evidence="1">Cytoplasm</location>
    </subcellularLocation>
</comment>
<dbReference type="Pfam" id="PF00069">
    <property type="entry name" value="Pkinase"/>
    <property type="match status" value="1"/>
</dbReference>
<keyword evidence="9" id="KW-0418">Kinase</keyword>
<dbReference type="InterPro" id="IPR017441">
    <property type="entry name" value="Protein_kinase_ATP_BS"/>
</dbReference>
<dbReference type="AlphaFoldDB" id="A0AAW0W7N2"/>
<keyword evidence="7" id="KW-0677">Repeat</keyword>
<keyword evidence="4" id="KW-0963">Cytoplasm</keyword>
<evidence type="ECO:0000256" key="14">
    <source>
        <dbReference type="ARBA" id="ARBA00048679"/>
    </source>
</evidence>
<evidence type="ECO:0000256" key="9">
    <source>
        <dbReference type="ARBA" id="ARBA00022777"/>
    </source>
</evidence>
<dbReference type="GO" id="GO:0034045">
    <property type="term" value="C:phagophore assembly site membrane"/>
    <property type="evidence" value="ECO:0007669"/>
    <property type="project" value="TreeGrafter"/>
</dbReference>
<dbReference type="GO" id="GO:0000422">
    <property type="term" value="P:autophagy of mitochondrion"/>
    <property type="evidence" value="ECO:0007669"/>
    <property type="project" value="TreeGrafter"/>
</dbReference>
<dbReference type="InterPro" id="IPR036181">
    <property type="entry name" value="MIT_dom_sf"/>
</dbReference>
<dbReference type="Proteomes" id="UP001445076">
    <property type="component" value="Unassembled WGS sequence"/>
</dbReference>
<dbReference type="GO" id="GO:0010506">
    <property type="term" value="P:regulation of autophagy"/>
    <property type="evidence" value="ECO:0007669"/>
    <property type="project" value="InterPro"/>
</dbReference>
<evidence type="ECO:0000256" key="5">
    <source>
        <dbReference type="ARBA" id="ARBA00022527"/>
    </source>
</evidence>
<evidence type="ECO:0000313" key="19">
    <source>
        <dbReference type="Proteomes" id="UP001445076"/>
    </source>
</evidence>
<evidence type="ECO:0000256" key="16">
    <source>
        <dbReference type="RuleBase" id="RU000304"/>
    </source>
</evidence>
<evidence type="ECO:0000256" key="7">
    <source>
        <dbReference type="ARBA" id="ARBA00022737"/>
    </source>
</evidence>